<accession>A0ACC3AT49</accession>
<keyword evidence="2" id="KW-1185">Reference proteome</keyword>
<dbReference type="EMBL" id="JAOPJF010000071">
    <property type="protein sequence ID" value="KAK1140996.1"/>
    <property type="molecule type" value="Genomic_DNA"/>
</dbReference>
<evidence type="ECO:0000313" key="2">
    <source>
        <dbReference type="Proteomes" id="UP001177260"/>
    </source>
</evidence>
<evidence type="ECO:0000313" key="1">
    <source>
        <dbReference type="EMBL" id="KAK1140996.1"/>
    </source>
</evidence>
<proteinExistence type="predicted"/>
<comment type="caution">
    <text evidence="1">The sequence shown here is derived from an EMBL/GenBank/DDBJ whole genome shotgun (WGS) entry which is preliminary data.</text>
</comment>
<organism evidence="1 2">
    <name type="scientific">Aspergillus melleus</name>
    <dbReference type="NCBI Taxonomy" id="138277"/>
    <lineage>
        <taxon>Eukaryota</taxon>
        <taxon>Fungi</taxon>
        <taxon>Dikarya</taxon>
        <taxon>Ascomycota</taxon>
        <taxon>Pezizomycotina</taxon>
        <taxon>Eurotiomycetes</taxon>
        <taxon>Eurotiomycetidae</taxon>
        <taxon>Eurotiales</taxon>
        <taxon>Aspergillaceae</taxon>
        <taxon>Aspergillus</taxon>
        <taxon>Aspergillus subgen. Circumdati</taxon>
    </lineage>
</organism>
<dbReference type="Proteomes" id="UP001177260">
    <property type="component" value="Unassembled WGS sequence"/>
</dbReference>
<reference evidence="1 2" key="1">
    <citation type="journal article" date="2023" name="ACS Omega">
        <title>Identification of the Neoaspergillic Acid Biosynthesis Gene Cluster by Establishing an In Vitro CRISPR-Ribonucleoprotein Genetic System in Aspergillus melleus.</title>
        <authorList>
            <person name="Yuan B."/>
            <person name="Grau M.F."/>
            <person name="Murata R.M."/>
            <person name="Torok T."/>
            <person name="Venkateswaran K."/>
            <person name="Stajich J.E."/>
            <person name="Wang C.C.C."/>
        </authorList>
    </citation>
    <scope>NUCLEOTIDE SEQUENCE [LARGE SCALE GENOMIC DNA]</scope>
    <source>
        <strain evidence="1 2">IMV 1140</strain>
    </source>
</reference>
<gene>
    <name evidence="1" type="ORF">N8T08_009653</name>
</gene>
<protein>
    <submittedName>
        <fullName evidence="1">Uncharacterized protein</fullName>
    </submittedName>
</protein>
<name>A0ACC3AT49_9EURO</name>
<sequence>MRIGRDQLAVGRGAAPGRAELGLSQRFSSGILHREGLGEPGGRPLAICLPRIKEAAFYF</sequence>